<dbReference type="EMBL" id="RBRQ01000007">
    <property type="protein sequence ID" value="RMR15846.1"/>
    <property type="molecule type" value="Genomic_DNA"/>
</dbReference>
<feature type="domain" description="3-hydroxyisobutyrate dehydrogenase-like NAD-binding" evidence="5">
    <location>
        <begin position="162"/>
        <end position="279"/>
    </location>
</feature>
<sequence>MRIGFIGAGVMGAPMVRRLLDAGHQVRVWNRTPAKAEALAAHGAQVAKTLADVATDVQLLISVIENGAAVREVLFAPELVDQLAEGQVIIDMSSIAPHESVEISQRFHAMGMSYVDAPISGGPDGAELGTLAIMGGGSVDAIEYARPVLECMGRVTHVGLSGAGQTVKLLSQTIASTAITAVSEVMVLASKLGLEPARVRSALTGGFADSKMLQIHGLRMEERNFVPGGHVRTFLKDLNNAAAIMSANGLIFPVADLARSYFAQLAQEGHGDDDISSVVLITEKRNECA</sequence>
<evidence type="ECO:0000313" key="6">
    <source>
        <dbReference type="EMBL" id="RMO67459.1"/>
    </source>
</evidence>
<dbReference type="Pfam" id="PF03446">
    <property type="entry name" value="NAD_binding_2"/>
    <property type="match status" value="1"/>
</dbReference>
<dbReference type="PANTHER" id="PTHR43060:SF15">
    <property type="entry name" value="3-HYDROXYISOBUTYRATE DEHYDROGENASE-LIKE 1, MITOCHONDRIAL-RELATED"/>
    <property type="match status" value="1"/>
</dbReference>
<evidence type="ECO:0000259" key="5">
    <source>
        <dbReference type="Pfam" id="PF14833"/>
    </source>
</evidence>
<dbReference type="InterPro" id="IPR013328">
    <property type="entry name" value="6PGD_dom2"/>
</dbReference>
<dbReference type="PANTHER" id="PTHR43060">
    <property type="entry name" value="3-HYDROXYISOBUTYRATE DEHYDROGENASE-LIKE 1, MITOCHONDRIAL-RELATED"/>
    <property type="match status" value="1"/>
</dbReference>
<dbReference type="Proteomes" id="UP000281350">
    <property type="component" value="Unassembled WGS sequence"/>
</dbReference>
<dbReference type="Pfam" id="PF14833">
    <property type="entry name" value="NAD_binding_11"/>
    <property type="match status" value="1"/>
</dbReference>
<dbReference type="SUPFAM" id="SSF48179">
    <property type="entry name" value="6-phosphogluconate dehydrogenase C-terminal domain-like"/>
    <property type="match status" value="1"/>
</dbReference>
<dbReference type="SUPFAM" id="SSF51735">
    <property type="entry name" value="NAD(P)-binding Rossmann-fold domains"/>
    <property type="match status" value="1"/>
</dbReference>
<evidence type="ECO:0000313" key="8">
    <source>
        <dbReference type="Proteomes" id="UP000276615"/>
    </source>
</evidence>
<evidence type="ECO:0000313" key="9">
    <source>
        <dbReference type="Proteomes" id="UP000281350"/>
    </source>
</evidence>
<dbReference type="GO" id="GO:0050661">
    <property type="term" value="F:NADP binding"/>
    <property type="evidence" value="ECO:0007669"/>
    <property type="project" value="InterPro"/>
</dbReference>
<dbReference type="InterPro" id="IPR008927">
    <property type="entry name" value="6-PGluconate_DH-like_C_sf"/>
</dbReference>
<reference evidence="8 9" key="1">
    <citation type="submission" date="2018-08" db="EMBL/GenBank/DDBJ databases">
        <title>Recombination of ecologically and evolutionarily significant loci maintains genetic cohesion in the Pseudomonas syringae species complex.</title>
        <authorList>
            <person name="Dillon M."/>
            <person name="Thakur S."/>
            <person name="Almeida R.N.D."/>
            <person name="Weir B.S."/>
            <person name="Guttman D.S."/>
        </authorList>
    </citation>
    <scope>NUCLEOTIDE SEQUENCE [LARGE SCALE GENOMIC DNA]</scope>
    <source>
        <strain evidence="6 9">ICMP 2732</strain>
        <strain evidence="7 8">ICMP 8670</strain>
    </source>
</reference>
<dbReference type="Proteomes" id="UP000276615">
    <property type="component" value="Unassembled WGS sequence"/>
</dbReference>
<evidence type="ECO:0000256" key="3">
    <source>
        <dbReference type="PIRSR" id="PIRSR000103-1"/>
    </source>
</evidence>
<dbReference type="InterPro" id="IPR036291">
    <property type="entry name" value="NAD(P)-bd_dom_sf"/>
</dbReference>
<dbReference type="InterPro" id="IPR029154">
    <property type="entry name" value="HIBADH-like_NADP-bd"/>
</dbReference>
<gene>
    <name evidence="7" type="ORF">ALP92_102627</name>
    <name evidence="6" type="ORF">ALQ36_00265</name>
</gene>
<name>A0A3M5TT93_9PSED</name>
<dbReference type="RefSeq" id="WP_122278694.1">
    <property type="nucleotide sequence ID" value="NZ_RBPY01000203.1"/>
</dbReference>
<dbReference type="GO" id="GO:0051287">
    <property type="term" value="F:NAD binding"/>
    <property type="evidence" value="ECO:0007669"/>
    <property type="project" value="InterPro"/>
</dbReference>
<evidence type="ECO:0000256" key="2">
    <source>
        <dbReference type="ARBA" id="ARBA00023027"/>
    </source>
</evidence>
<dbReference type="InterPro" id="IPR015815">
    <property type="entry name" value="HIBADH-related"/>
</dbReference>
<dbReference type="AlphaFoldDB" id="A0A3M5TT93"/>
<feature type="domain" description="6-phosphogluconate dehydrogenase NADP-binding" evidence="4">
    <location>
        <begin position="2"/>
        <end position="159"/>
    </location>
</feature>
<keyword evidence="1" id="KW-0560">Oxidoreductase</keyword>
<dbReference type="EMBL" id="RBPY01000203">
    <property type="protein sequence ID" value="RMO67459.1"/>
    <property type="molecule type" value="Genomic_DNA"/>
</dbReference>
<dbReference type="GO" id="GO:0016491">
    <property type="term" value="F:oxidoreductase activity"/>
    <property type="evidence" value="ECO:0007669"/>
    <property type="project" value="UniProtKB-KW"/>
</dbReference>
<dbReference type="PIRSF" id="PIRSF000103">
    <property type="entry name" value="HIBADH"/>
    <property type="match status" value="1"/>
</dbReference>
<comment type="caution">
    <text evidence="7">The sequence shown here is derived from an EMBL/GenBank/DDBJ whole genome shotgun (WGS) entry which is preliminary data.</text>
</comment>
<evidence type="ECO:0000259" key="4">
    <source>
        <dbReference type="Pfam" id="PF03446"/>
    </source>
</evidence>
<dbReference type="InterPro" id="IPR006115">
    <property type="entry name" value="6PGDH_NADP-bd"/>
</dbReference>
<proteinExistence type="predicted"/>
<protein>
    <submittedName>
        <fullName evidence="7">2-hydroxy-3-oxopropionate reductase</fullName>
    </submittedName>
</protein>
<dbReference type="Gene3D" id="1.10.1040.10">
    <property type="entry name" value="N-(1-d-carboxylethyl)-l-norvaline Dehydrogenase, domain 2"/>
    <property type="match status" value="1"/>
</dbReference>
<dbReference type="Gene3D" id="3.40.50.720">
    <property type="entry name" value="NAD(P)-binding Rossmann-like Domain"/>
    <property type="match status" value="1"/>
</dbReference>
<evidence type="ECO:0000256" key="1">
    <source>
        <dbReference type="ARBA" id="ARBA00023002"/>
    </source>
</evidence>
<accession>A0A3M5TT93</accession>
<keyword evidence="2" id="KW-0520">NAD</keyword>
<organism evidence="7 8">
    <name type="scientific">Pseudomonas syringae pv. primulae</name>
    <dbReference type="NCBI Taxonomy" id="251707"/>
    <lineage>
        <taxon>Bacteria</taxon>
        <taxon>Pseudomonadati</taxon>
        <taxon>Pseudomonadota</taxon>
        <taxon>Gammaproteobacteria</taxon>
        <taxon>Pseudomonadales</taxon>
        <taxon>Pseudomonadaceae</taxon>
        <taxon>Pseudomonas</taxon>
    </lineage>
</organism>
<evidence type="ECO:0000313" key="7">
    <source>
        <dbReference type="EMBL" id="RMR15846.1"/>
    </source>
</evidence>
<feature type="active site" evidence="3">
    <location>
        <position position="168"/>
    </location>
</feature>